<protein>
    <recommendedName>
        <fullName evidence="3">DUF541 domain-containing protein</fullName>
    </recommendedName>
</protein>
<dbReference type="AlphaFoldDB" id="A0A841Q835"/>
<gene>
    <name evidence="1" type="ORF">HNQ94_003248</name>
</gene>
<dbReference type="Pfam" id="PF04402">
    <property type="entry name" value="SIMPL"/>
    <property type="match status" value="1"/>
</dbReference>
<dbReference type="Proteomes" id="UP000581688">
    <property type="component" value="Unassembled WGS sequence"/>
</dbReference>
<name>A0A841Q835_9BACI</name>
<comment type="caution">
    <text evidence="1">The sequence shown here is derived from an EMBL/GenBank/DDBJ whole genome shotgun (WGS) entry which is preliminary data.</text>
</comment>
<dbReference type="GO" id="GO:0006974">
    <property type="term" value="P:DNA damage response"/>
    <property type="evidence" value="ECO:0007669"/>
    <property type="project" value="TreeGrafter"/>
</dbReference>
<accession>A0A841Q835</accession>
<reference evidence="1 2" key="1">
    <citation type="submission" date="2020-08" db="EMBL/GenBank/DDBJ databases">
        <title>Genomic Encyclopedia of Type Strains, Phase IV (KMG-IV): sequencing the most valuable type-strain genomes for metagenomic binning, comparative biology and taxonomic classification.</title>
        <authorList>
            <person name="Goeker M."/>
        </authorList>
    </citation>
    <scope>NUCLEOTIDE SEQUENCE [LARGE SCALE GENOMIC DNA]</scope>
    <source>
        <strain evidence="1 2">DSM 19612</strain>
    </source>
</reference>
<proteinExistence type="predicted"/>
<dbReference type="EMBL" id="JACHGH010000012">
    <property type="protein sequence ID" value="MBB6454759.1"/>
    <property type="molecule type" value="Genomic_DNA"/>
</dbReference>
<dbReference type="RefSeq" id="WP_246200054.1">
    <property type="nucleotide sequence ID" value="NZ_CADDWK010000014.1"/>
</dbReference>
<dbReference type="PANTHER" id="PTHR34387">
    <property type="entry name" value="SLR1258 PROTEIN"/>
    <property type="match status" value="1"/>
</dbReference>
<dbReference type="Gene3D" id="3.30.110.170">
    <property type="entry name" value="Protein of unknown function (DUF541), domain 1"/>
    <property type="match status" value="1"/>
</dbReference>
<dbReference type="PANTHER" id="PTHR34387:SF1">
    <property type="entry name" value="PERIPLASMIC IMMUNOGENIC PROTEIN"/>
    <property type="match status" value="1"/>
</dbReference>
<evidence type="ECO:0008006" key="3">
    <source>
        <dbReference type="Google" id="ProtNLM"/>
    </source>
</evidence>
<dbReference type="InterPro" id="IPR007497">
    <property type="entry name" value="SIMPL/DUF541"/>
</dbReference>
<keyword evidence="2" id="KW-1185">Reference proteome</keyword>
<dbReference type="Gene3D" id="3.30.70.2970">
    <property type="entry name" value="Protein of unknown function (DUF541), domain 2"/>
    <property type="match status" value="1"/>
</dbReference>
<evidence type="ECO:0000313" key="2">
    <source>
        <dbReference type="Proteomes" id="UP000581688"/>
    </source>
</evidence>
<dbReference type="InterPro" id="IPR052022">
    <property type="entry name" value="26kDa_periplasmic_antigen"/>
</dbReference>
<organism evidence="1 2">
    <name type="scientific">Salirhabdus euzebyi</name>
    <dbReference type="NCBI Taxonomy" id="394506"/>
    <lineage>
        <taxon>Bacteria</taxon>
        <taxon>Bacillati</taxon>
        <taxon>Bacillota</taxon>
        <taxon>Bacilli</taxon>
        <taxon>Bacillales</taxon>
        <taxon>Bacillaceae</taxon>
        <taxon>Salirhabdus</taxon>
    </lineage>
</organism>
<evidence type="ECO:0000313" key="1">
    <source>
        <dbReference type="EMBL" id="MBB6454759.1"/>
    </source>
</evidence>
<sequence>MNYHYPPLNYGTRQQAQMNNIMKVIGEGVLPVTPDQLEIILGVTTEGENLQKTQQLNAEKASRVRKALLQKGIKEEDIQTQDYRINLNYDYKDGEEIFRGYRVVNMLELTVKEVEQAGVIIDAAVKAGVNTVTNINFTVANKQLYYQQALTKAIQNAQKKATAIAKTIGVPFNQIPERVEELSINDERQPREVVLGISTEDSIPTPIEPGLLSVKAIVEAEFNY</sequence>